<sequence length="398" mass="45119">MGAASQRHLNSSGIINEKQNYACVPIFGGSNNNCSEKCCLSYRLQSHCIDNRHFHAWIQKYGRASCLHIVDLTHKKTTKAWIQDDSELDFLPSKIVSNSELQMCNVVGFHKDLVVIQIFCQGAVKFIITGLNDSECKIIYNKRYLQQQKLQLYSCYISPDENYMVLHQNSIYATMYAHETENIEGVILVKLNWKSKTAETISCDNLNLHVLPSNHKFAITFDPRTDSDLTVFTFIAGADRCNISLYKIKKDIVLFQIALFKNELCDLPGNFQNLQFFRDGSALLLTVLGSNCCMPTVIRNHFVTAHFLDPVCYDFLGDFKYMSLTSVEHFTPMISASGRHCFCGGKLYNVQKIKPKSYALRTLKQSCLDVIADSVLIEDLCQLPLPKSIIACLEQGKI</sequence>
<evidence type="ECO:0000313" key="2">
    <source>
        <dbReference type="Proteomes" id="UP000507470"/>
    </source>
</evidence>
<dbReference type="OrthoDB" id="6043785at2759"/>
<accession>A0A6J8CQB5</accession>
<dbReference type="Proteomes" id="UP000507470">
    <property type="component" value="Unassembled WGS sequence"/>
</dbReference>
<protein>
    <recommendedName>
        <fullName evidence="3">SOCS box domain-containing protein</fullName>
    </recommendedName>
</protein>
<keyword evidence="2" id="KW-1185">Reference proteome</keyword>
<reference evidence="1 2" key="1">
    <citation type="submission" date="2020-06" db="EMBL/GenBank/DDBJ databases">
        <authorList>
            <person name="Li R."/>
            <person name="Bekaert M."/>
        </authorList>
    </citation>
    <scope>NUCLEOTIDE SEQUENCE [LARGE SCALE GENOMIC DNA]</scope>
    <source>
        <strain evidence="2">wild</strain>
    </source>
</reference>
<evidence type="ECO:0000313" key="1">
    <source>
        <dbReference type="EMBL" id="CAC5397274.1"/>
    </source>
</evidence>
<dbReference type="AlphaFoldDB" id="A0A6J8CQB5"/>
<proteinExistence type="predicted"/>
<evidence type="ECO:0008006" key="3">
    <source>
        <dbReference type="Google" id="ProtNLM"/>
    </source>
</evidence>
<gene>
    <name evidence="1" type="ORF">MCOR_31728</name>
</gene>
<organism evidence="1 2">
    <name type="scientific">Mytilus coruscus</name>
    <name type="common">Sea mussel</name>
    <dbReference type="NCBI Taxonomy" id="42192"/>
    <lineage>
        <taxon>Eukaryota</taxon>
        <taxon>Metazoa</taxon>
        <taxon>Spiralia</taxon>
        <taxon>Lophotrochozoa</taxon>
        <taxon>Mollusca</taxon>
        <taxon>Bivalvia</taxon>
        <taxon>Autobranchia</taxon>
        <taxon>Pteriomorphia</taxon>
        <taxon>Mytilida</taxon>
        <taxon>Mytiloidea</taxon>
        <taxon>Mytilidae</taxon>
        <taxon>Mytilinae</taxon>
        <taxon>Mytilus</taxon>
    </lineage>
</organism>
<dbReference type="EMBL" id="CACVKT020005672">
    <property type="protein sequence ID" value="CAC5397274.1"/>
    <property type="molecule type" value="Genomic_DNA"/>
</dbReference>
<name>A0A6J8CQB5_MYTCO</name>